<gene>
    <name evidence="4" type="ORF">AXF42_Ash017449</name>
</gene>
<sequence>MSTLSKRCQTPRSPAGEEMRNRSLASSPEEAIPLRPSKLLVSSKTLRLIPNHSAEIFSLAIKVAALETLRRFSKARCPILWRVVRSFQVLSYPPFKWMQRWGPLRILVNGAQKISRPLLLLSIATTFSDLSDISRGTTDNVDDLQPVSDSLSRSSSSDSMNSHETSKDVVQDNWLLELSAEMVKLGISLPERLNEAELRRFYTAANGDLSSLVSSLKKTIHWRESYNILSSQELEVWSHVVFWHGFDVMLRPCLVIRLGLACSTLAPQDRSHFVQVVVSQIEHGLLSFIDDEVQQITVLIDCERLSPFKFPMNMLKSCSTLVQDHYPNRLGALLILRLPSLVRVLAQTFIQVLKPTTRDKLQFVGENNPKFLSDFLGLVPAFLGGDCRCSRCRLLSSSRIPGLTGEISVVEPTVNELNVVSASNDYPAAEFSLTDSCDHILRAAIIAVLMLWVLIAVFAAMNDPNALPSFF</sequence>
<evidence type="ECO:0000313" key="5">
    <source>
        <dbReference type="Proteomes" id="UP000236161"/>
    </source>
</evidence>
<dbReference type="SUPFAM" id="SSF52087">
    <property type="entry name" value="CRAL/TRIO domain"/>
    <property type="match status" value="1"/>
</dbReference>
<accession>A0A2H9ZZ17</accession>
<dbReference type="PROSITE" id="PS50191">
    <property type="entry name" value="CRAL_TRIO"/>
    <property type="match status" value="1"/>
</dbReference>
<dbReference type="STRING" id="1088818.A0A2H9ZZ17"/>
<feature type="compositionally biased region" description="Polar residues" evidence="1">
    <location>
        <begin position="1"/>
        <end position="12"/>
    </location>
</feature>
<keyword evidence="5" id="KW-1185">Reference proteome</keyword>
<dbReference type="PANTHER" id="PTHR47041">
    <property type="entry name" value="SEC14 CYTOSOLIC FACTOR FAMILY PROTEIN / PHOSPHOGLYCERIDE TRANSFER FAMILY PROTEIN"/>
    <property type="match status" value="1"/>
</dbReference>
<feature type="transmembrane region" description="Helical" evidence="2">
    <location>
        <begin position="440"/>
        <end position="461"/>
    </location>
</feature>
<evidence type="ECO:0000313" key="4">
    <source>
        <dbReference type="EMBL" id="PKA48550.1"/>
    </source>
</evidence>
<dbReference type="SMART" id="SM00516">
    <property type="entry name" value="SEC14"/>
    <property type="match status" value="1"/>
</dbReference>
<organism evidence="4 5">
    <name type="scientific">Apostasia shenzhenica</name>
    <dbReference type="NCBI Taxonomy" id="1088818"/>
    <lineage>
        <taxon>Eukaryota</taxon>
        <taxon>Viridiplantae</taxon>
        <taxon>Streptophyta</taxon>
        <taxon>Embryophyta</taxon>
        <taxon>Tracheophyta</taxon>
        <taxon>Spermatophyta</taxon>
        <taxon>Magnoliopsida</taxon>
        <taxon>Liliopsida</taxon>
        <taxon>Asparagales</taxon>
        <taxon>Orchidaceae</taxon>
        <taxon>Apostasioideae</taxon>
        <taxon>Apostasia</taxon>
    </lineage>
</organism>
<dbReference type="Proteomes" id="UP000236161">
    <property type="component" value="Unassembled WGS sequence"/>
</dbReference>
<feature type="domain" description="CRAL-TRIO" evidence="3">
    <location>
        <begin position="243"/>
        <end position="391"/>
    </location>
</feature>
<feature type="region of interest" description="Disordered" evidence="1">
    <location>
        <begin position="141"/>
        <end position="165"/>
    </location>
</feature>
<keyword evidence="2" id="KW-0472">Membrane</keyword>
<dbReference type="Pfam" id="PF00650">
    <property type="entry name" value="CRAL_TRIO"/>
    <property type="match status" value="1"/>
</dbReference>
<dbReference type="Gene3D" id="3.40.525.10">
    <property type="entry name" value="CRAL-TRIO lipid binding domain"/>
    <property type="match status" value="1"/>
</dbReference>
<proteinExistence type="predicted"/>
<feature type="region of interest" description="Disordered" evidence="1">
    <location>
        <begin position="1"/>
        <end position="29"/>
    </location>
</feature>
<reference evidence="4 5" key="1">
    <citation type="journal article" date="2017" name="Nature">
        <title>The Apostasia genome and the evolution of orchids.</title>
        <authorList>
            <person name="Zhang G.Q."/>
            <person name="Liu K.W."/>
            <person name="Li Z."/>
            <person name="Lohaus R."/>
            <person name="Hsiao Y.Y."/>
            <person name="Niu S.C."/>
            <person name="Wang J.Y."/>
            <person name="Lin Y.C."/>
            <person name="Xu Q."/>
            <person name="Chen L.J."/>
            <person name="Yoshida K."/>
            <person name="Fujiwara S."/>
            <person name="Wang Z.W."/>
            <person name="Zhang Y.Q."/>
            <person name="Mitsuda N."/>
            <person name="Wang M."/>
            <person name="Liu G.H."/>
            <person name="Pecoraro L."/>
            <person name="Huang H.X."/>
            <person name="Xiao X.J."/>
            <person name="Lin M."/>
            <person name="Wu X.Y."/>
            <person name="Wu W.L."/>
            <person name="Chen Y.Y."/>
            <person name="Chang S.B."/>
            <person name="Sakamoto S."/>
            <person name="Ohme-Takagi M."/>
            <person name="Yagi M."/>
            <person name="Zeng S.J."/>
            <person name="Shen C.Y."/>
            <person name="Yeh C.M."/>
            <person name="Luo Y.B."/>
            <person name="Tsai W.C."/>
            <person name="Van de Peer Y."/>
            <person name="Liu Z.J."/>
        </authorList>
    </citation>
    <scope>NUCLEOTIDE SEQUENCE [LARGE SCALE GENOMIC DNA]</scope>
    <source>
        <strain evidence="5">cv. Shenzhen</strain>
        <tissue evidence="4">Stem</tissue>
    </source>
</reference>
<dbReference type="InterPro" id="IPR036865">
    <property type="entry name" value="CRAL-TRIO_dom_sf"/>
</dbReference>
<evidence type="ECO:0000259" key="3">
    <source>
        <dbReference type="PROSITE" id="PS50191"/>
    </source>
</evidence>
<evidence type="ECO:0000256" key="2">
    <source>
        <dbReference type="SAM" id="Phobius"/>
    </source>
</evidence>
<name>A0A2H9ZZ17_9ASPA</name>
<dbReference type="AlphaFoldDB" id="A0A2H9ZZ17"/>
<evidence type="ECO:0000256" key="1">
    <source>
        <dbReference type="SAM" id="MobiDB-lite"/>
    </source>
</evidence>
<dbReference type="PANTHER" id="PTHR47041:SF2">
    <property type="entry name" value="SEC14 CYTOSOLIC FACTOR FAMILY PROTEIN _ PHOSPHOGLYCERIDE TRANSFER FAMILY PROTEIN"/>
    <property type="match status" value="1"/>
</dbReference>
<feature type="compositionally biased region" description="Low complexity" evidence="1">
    <location>
        <begin position="148"/>
        <end position="163"/>
    </location>
</feature>
<dbReference type="InterPro" id="IPR001251">
    <property type="entry name" value="CRAL-TRIO_dom"/>
</dbReference>
<dbReference type="EMBL" id="KZ452313">
    <property type="protein sequence ID" value="PKA48550.1"/>
    <property type="molecule type" value="Genomic_DNA"/>
</dbReference>
<protein>
    <recommendedName>
        <fullName evidence="3">CRAL-TRIO domain-containing protein</fullName>
    </recommendedName>
</protein>
<dbReference type="CDD" id="cd00170">
    <property type="entry name" value="SEC14"/>
    <property type="match status" value="1"/>
</dbReference>
<dbReference type="OrthoDB" id="1434354at2759"/>
<keyword evidence="2" id="KW-1133">Transmembrane helix</keyword>
<keyword evidence="2" id="KW-0812">Transmembrane</keyword>